<dbReference type="AlphaFoldDB" id="A0A699ZGK8"/>
<dbReference type="Proteomes" id="UP000485058">
    <property type="component" value="Unassembled WGS sequence"/>
</dbReference>
<dbReference type="PANTHER" id="PTHR33471">
    <property type="entry name" value="ATP-DEPENDENT ZINC METALLOPROTEASE-RELATED"/>
    <property type="match status" value="1"/>
</dbReference>
<organism evidence="2 3">
    <name type="scientific">Haematococcus lacustris</name>
    <name type="common">Green alga</name>
    <name type="synonym">Haematococcus pluvialis</name>
    <dbReference type="NCBI Taxonomy" id="44745"/>
    <lineage>
        <taxon>Eukaryota</taxon>
        <taxon>Viridiplantae</taxon>
        <taxon>Chlorophyta</taxon>
        <taxon>core chlorophytes</taxon>
        <taxon>Chlorophyceae</taxon>
        <taxon>CS clade</taxon>
        <taxon>Chlamydomonadales</taxon>
        <taxon>Haematococcaceae</taxon>
        <taxon>Haematococcus</taxon>
    </lineage>
</organism>
<sequence>KFDFSGEVLDAFQAVKAAGSIPKWGVALEATKRRSVMQNELRQVGIKNPGAIAVPSVRNDAAFLATVVCGISIVVLAIGSTSPGLLQFFIDKFSLIFPDYKERVTRHEAAHFLVGYLAGCPVTSYSILLGQERVEFAEARLQKRLYEKTLEDEEVDTLAIVAVAGIAAEGQQYEEVMGQTADLLDLQRILLRSKNKLSDQAQQNMTRWAVMTAGGLLRRYKKEHEAVIAAMSRGASVFECIRAIEEAGPA</sequence>
<feature type="non-terminal residue" evidence="2">
    <location>
        <position position="1"/>
    </location>
</feature>
<evidence type="ECO:0000313" key="3">
    <source>
        <dbReference type="Proteomes" id="UP000485058"/>
    </source>
</evidence>
<dbReference type="EMBL" id="BLLF01001321">
    <property type="protein sequence ID" value="GFH18569.1"/>
    <property type="molecule type" value="Genomic_DNA"/>
</dbReference>
<dbReference type="SUPFAM" id="SSF140990">
    <property type="entry name" value="FtsH protease domain-like"/>
    <property type="match status" value="1"/>
</dbReference>
<dbReference type="GO" id="GO:0005524">
    <property type="term" value="F:ATP binding"/>
    <property type="evidence" value="ECO:0007669"/>
    <property type="project" value="InterPro"/>
</dbReference>
<keyword evidence="1" id="KW-0472">Membrane</keyword>
<keyword evidence="1" id="KW-0812">Transmembrane</keyword>
<dbReference type="GO" id="GO:0004222">
    <property type="term" value="F:metalloendopeptidase activity"/>
    <property type="evidence" value="ECO:0007669"/>
    <property type="project" value="InterPro"/>
</dbReference>
<protein>
    <recommendedName>
        <fullName evidence="4">Peptidase_M41 domain-containing protein</fullName>
    </recommendedName>
</protein>
<reference evidence="2 3" key="1">
    <citation type="submission" date="2020-02" db="EMBL/GenBank/DDBJ databases">
        <title>Draft genome sequence of Haematococcus lacustris strain NIES-144.</title>
        <authorList>
            <person name="Morimoto D."/>
            <person name="Nakagawa S."/>
            <person name="Yoshida T."/>
            <person name="Sawayama S."/>
        </authorList>
    </citation>
    <scope>NUCLEOTIDE SEQUENCE [LARGE SCALE GENOMIC DNA]</scope>
    <source>
        <strain evidence="2 3">NIES-144</strain>
    </source>
</reference>
<dbReference type="GO" id="GO:0006508">
    <property type="term" value="P:proteolysis"/>
    <property type="evidence" value="ECO:0007669"/>
    <property type="project" value="InterPro"/>
</dbReference>
<dbReference type="PANTHER" id="PTHR33471:SF7">
    <property type="entry name" value="ATP-DEPENDENT ZINC METALLOPROTEASE-RELATED"/>
    <property type="match status" value="1"/>
</dbReference>
<gene>
    <name evidence="2" type="ORF">HaLaN_15395</name>
</gene>
<proteinExistence type="predicted"/>
<feature type="transmembrane region" description="Helical" evidence="1">
    <location>
        <begin position="62"/>
        <end position="90"/>
    </location>
</feature>
<evidence type="ECO:0000313" key="2">
    <source>
        <dbReference type="EMBL" id="GFH18569.1"/>
    </source>
</evidence>
<dbReference type="Gene3D" id="1.20.58.760">
    <property type="entry name" value="Peptidase M41"/>
    <property type="match status" value="1"/>
</dbReference>
<keyword evidence="3" id="KW-1185">Reference proteome</keyword>
<keyword evidence="1" id="KW-1133">Transmembrane helix</keyword>
<comment type="caution">
    <text evidence="2">The sequence shown here is derived from an EMBL/GenBank/DDBJ whole genome shotgun (WGS) entry which is preliminary data.</text>
</comment>
<name>A0A699ZGK8_HAELA</name>
<evidence type="ECO:0008006" key="4">
    <source>
        <dbReference type="Google" id="ProtNLM"/>
    </source>
</evidence>
<dbReference type="GO" id="GO:0004176">
    <property type="term" value="F:ATP-dependent peptidase activity"/>
    <property type="evidence" value="ECO:0007669"/>
    <property type="project" value="InterPro"/>
</dbReference>
<accession>A0A699ZGK8</accession>
<evidence type="ECO:0000256" key="1">
    <source>
        <dbReference type="SAM" id="Phobius"/>
    </source>
</evidence>
<dbReference type="InterPro" id="IPR037219">
    <property type="entry name" value="Peptidase_M41-like"/>
</dbReference>